<dbReference type="AlphaFoldDB" id="A0A4S8S157"/>
<evidence type="ECO:0000259" key="1">
    <source>
        <dbReference type="PROSITE" id="PS50126"/>
    </source>
</evidence>
<accession>A0A4S8S157</accession>
<sequence>MDDKSTIQEEARQVADTNPLRAIELYLGIWNKYDSQFNNYDAIALLKALRKAKKRHVTQLPEILERYKEMEIVTGLTGWYLFDCYIKARQPQEILNDENWIVKLVQHIPQKDTRSNDKYPCPLFLIIKGLVTAHSNNLFNAGMVYQHLSMLNPDLLSLDCSEYTDKDGKAKTNPSACEEYYQGFTKATFKLGKFEECIAAAKSALTVLRDFHYDNDLWFKMRIAQSEFNLKNFDASERVYLEILNSRTGSSKWFLFKQYSELLFTQGRYKESWEQSLKAGSLIFDIKYSASLCLLQARILFRLDRGNEGEIFAKMISIGANENLWNISQEYQKLIDYYTFDITDLGASRHFQRLRDFWNKEMYDNFHEYEGAIVFVHNNNKVGKIKTATETINFKKSSFYPPQKNISKLEGSFVKFVVDLDYNGNKLAKNVKIVKRKNVEFVVNKTMRGKIKNIVDFGIFVTFENAKDGLLHKTKLKDTFKDDFEINQIIEVVVVKETDKGLELNLV</sequence>
<dbReference type="RefSeq" id="WP_136564628.1">
    <property type="nucleotide sequence ID" value="NZ_SNTZ01000001.1"/>
</dbReference>
<reference evidence="2 3" key="1">
    <citation type="submission" date="2019-03" db="EMBL/GenBank/DDBJ databases">
        <title>Muricauda SCR12 sp.nov, a marine bacterium isolated from Pacific Ocean:the Okinawa trough.</title>
        <authorList>
            <person name="Liu L."/>
        </authorList>
    </citation>
    <scope>NUCLEOTIDE SEQUENCE [LARGE SCALE GENOMIC DNA]</scope>
    <source>
        <strain evidence="2 3">SCR12</strain>
    </source>
</reference>
<gene>
    <name evidence="2" type="ORF">EZV76_00395</name>
</gene>
<organism evidence="2 3">
    <name type="scientific">Flagellimonas alvinocaridis</name>
    <dbReference type="NCBI Taxonomy" id="2530200"/>
    <lineage>
        <taxon>Bacteria</taxon>
        <taxon>Pseudomonadati</taxon>
        <taxon>Bacteroidota</taxon>
        <taxon>Flavobacteriia</taxon>
        <taxon>Flavobacteriales</taxon>
        <taxon>Flavobacteriaceae</taxon>
        <taxon>Flagellimonas</taxon>
    </lineage>
</organism>
<evidence type="ECO:0000313" key="2">
    <source>
        <dbReference type="EMBL" id="THV60834.1"/>
    </source>
</evidence>
<dbReference type="GO" id="GO:0003676">
    <property type="term" value="F:nucleic acid binding"/>
    <property type="evidence" value="ECO:0007669"/>
    <property type="project" value="InterPro"/>
</dbReference>
<feature type="domain" description="S1 motif" evidence="1">
    <location>
        <begin position="444"/>
        <end position="507"/>
    </location>
</feature>
<dbReference type="EMBL" id="SNTZ01000001">
    <property type="protein sequence ID" value="THV60834.1"/>
    <property type="molecule type" value="Genomic_DNA"/>
</dbReference>
<name>A0A4S8S157_9FLAO</name>
<keyword evidence="3" id="KW-1185">Reference proteome</keyword>
<dbReference type="SMART" id="SM00316">
    <property type="entry name" value="S1"/>
    <property type="match status" value="1"/>
</dbReference>
<dbReference type="Proteomes" id="UP000310406">
    <property type="component" value="Unassembled WGS sequence"/>
</dbReference>
<dbReference type="InterPro" id="IPR003029">
    <property type="entry name" value="S1_domain"/>
</dbReference>
<dbReference type="InterPro" id="IPR012340">
    <property type="entry name" value="NA-bd_OB-fold"/>
</dbReference>
<dbReference type="SUPFAM" id="SSF50249">
    <property type="entry name" value="Nucleic acid-binding proteins"/>
    <property type="match status" value="1"/>
</dbReference>
<comment type="caution">
    <text evidence="2">The sequence shown here is derived from an EMBL/GenBank/DDBJ whole genome shotgun (WGS) entry which is preliminary data.</text>
</comment>
<dbReference type="InterPro" id="IPR011990">
    <property type="entry name" value="TPR-like_helical_dom_sf"/>
</dbReference>
<protein>
    <submittedName>
        <fullName evidence="2">S1 RNA-binding domain-containing protein</fullName>
    </submittedName>
</protein>
<dbReference type="SUPFAM" id="SSF48452">
    <property type="entry name" value="TPR-like"/>
    <property type="match status" value="1"/>
</dbReference>
<dbReference type="PROSITE" id="PS50126">
    <property type="entry name" value="S1"/>
    <property type="match status" value="1"/>
</dbReference>
<evidence type="ECO:0000313" key="3">
    <source>
        <dbReference type="Proteomes" id="UP000310406"/>
    </source>
</evidence>
<dbReference type="Gene3D" id="2.40.50.140">
    <property type="entry name" value="Nucleic acid-binding proteins"/>
    <property type="match status" value="1"/>
</dbReference>
<dbReference type="OrthoDB" id="1623656at2"/>
<proteinExistence type="predicted"/>
<dbReference type="Pfam" id="PF00575">
    <property type="entry name" value="S1"/>
    <property type="match status" value="1"/>
</dbReference>